<dbReference type="InterPro" id="IPR009057">
    <property type="entry name" value="Homeodomain-like_sf"/>
</dbReference>
<accession>A0ABV4STJ9</accession>
<dbReference type="PANTHER" id="PTHR30055">
    <property type="entry name" value="HTH-TYPE TRANSCRIPTIONAL REGULATOR RUTR"/>
    <property type="match status" value="1"/>
</dbReference>
<protein>
    <submittedName>
        <fullName evidence="5">TetR/AcrR family transcriptional regulator</fullName>
    </submittedName>
</protein>
<feature type="domain" description="HTH tetR-type" evidence="4">
    <location>
        <begin position="12"/>
        <end position="59"/>
    </location>
</feature>
<dbReference type="Pfam" id="PF00440">
    <property type="entry name" value="TetR_N"/>
    <property type="match status" value="1"/>
</dbReference>
<keyword evidence="1" id="KW-0805">Transcription regulation</keyword>
<keyword evidence="2" id="KW-0238">DNA-binding</keyword>
<dbReference type="PANTHER" id="PTHR30055:SF234">
    <property type="entry name" value="HTH-TYPE TRANSCRIPTIONAL REGULATOR BETI"/>
    <property type="match status" value="1"/>
</dbReference>
<dbReference type="InterPro" id="IPR050109">
    <property type="entry name" value="HTH-type_TetR-like_transc_reg"/>
</dbReference>
<dbReference type="Gene3D" id="1.10.357.10">
    <property type="entry name" value="Tetracycline Repressor, domain 2"/>
    <property type="match status" value="1"/>
</dbReference>
<name>A0ABV4STJ9_9ACTN</name>
<evidence type="ECO:0000313" key="6">
    <source>
        <dbReference type="Proteomes" id="UP001571476"/>
    </source>
</evidence>
<dbReference type="SUPFAM" id="SSF46689">
    <property type="entry name" value="Homeodomain-like"/>
    <property type="match status" value="1"/>
</dbReference>
<dbReference type="EMBL" id="JBGOSP010000028">
    <property type="protein sequence ID" value="MFA3841777.1"/>
    <property type="molecule type" value="Genomic_DNA"/>
</dbReference>
<evidence type="ECO:0000259" key="4">
    <source>
        <dbReference type="Pfam" id="PF00440"/>
    </source>
</evidence>
<evidence type="ECO:0000256" key="1">
    <source>
        <dbReference type="ARBA" id="ARBA00023015"/>
    </source>
</evidence>
<reference evidence="5 6" key="1">
    <citation type="submission" date="2024-08" db="EMBL/GenBank/DDBJ databases">
        <title>Genome sequence of Streptomyces aureus CACIA-1.46HGO.</title>
        <authorList>
            <person name="Evangelista-Martinez Z."/>
        </authorList>
    </citation>
    <scope>NUCLEOTIDE SEQUENCE [LARGE SCALE GENOMIC DNA]</scope>
    <source>
        <strain evidence="5 6">CACIA-1.46HGO</strain>
    </source>
</reference>
<dbReference type="RefSeq" id="WP_372565919.1">
    <property type="nucleotide sequence ID" value="NZ_JBGOSP010000028.1"/>
</dbReference>
<dbReference type="InterPro" id="IPR001647">
    <property type="entry name" value="HTH_TetR"/>
</dbReference>
<keyword evidence="6" id="KW-1185">Reference proteome</keyword>
<comment type="caution">
    <text evidence="5">The sequence shown here is derived from an EMBL/GenBank/DDBJ whole genome shotgun (WGS) entry which is preliminary data.</text>
</comment>
<gene>
    <name evidence="5" type="ORF">ACEG43_37260</name>
</gene>
<sequence>MNTRTRTTRQLLLDVAERLYAERGVNGVSLREIGAAAGQRNTGAVRYHFGSKSALLEAVIARRMVPANEARAAYLAEAEGKGDEGTALEARTLVEALVLPLVAQLGEPGRPTWYLRFLEQAFSDREVGQLIAGLQYGQGRTALWTEVQRRVIAGLGWLPPQRRHERWMFLTSFITHALADRESLIATPASGPLTPHDDFVAHLIDVGEAIITRP</sequence>
<dbReference type="Proteomes" id="UP001571476">
    <property type="component" value="Unassembled WGS sequence"/>
</dbReference>
<keyword evidence="3" id="KW-0804">Transcription</keyword>
<evidence type="ECO:0000256" key="2">
    <source>
        <dbReference type="ARBA" id="ARBA00023125"/>
    </source>
</evidence>
<proteinExistence type="predicted"/>
<evidence type="ECO:0000313" key="5">
    <source>
        <dbReference type="EMBL" id="MFA3841777.1"/>
    </source>
</evidence>
<evidence type="ECO:0000256" key="3">
    <source>
        <dbReference type="ARBA" id="ARBA00023163"/>
    </source>
</evidence>
<organism evidence="5 6">
    <name type="scientific">Streptomyces aureus</name>
    <dbReference type="NCBI Taxonomy" id="193461"/>
    <lineage>
        <taxon>Bacteria</taxon>
        <taxon>Bacillati</taxon>
        <taxon>Actinomycetota</taxon>
        <taxon>Actinomycetes</taxon>
        <taxon>Kitasatosporales</taxon>
        <taxon>Streptomycetaceae</taxon>
        <taxon>Streptomyces</taxon>
    </lineage>
</organism>